<keyword evidence="15" id="KW-1185">Reference proteome</keyword>
<dbReference type="InterPro" id="IPR033114">
    <property type="entry name" value="HNH_CAS9"/>
</dbReference>
<dbReference type="PROSITE" id="PS51749">
    <property type="entry name" value="HNH_CAS9"/>
    <property type="match status" value="1"/>
</dbReference>
<dbReference type="EC" id="3.1.-.-" evidence="12"/>
<dbReference type="InterPro" id="IPR003615">
    <property type="entry name" value="HNH_nuc"/>
</dbReference>
<keyword evidence="8 12" id="KW-0051">Antiviral defense</keyword>
<protein>
    <recommendedName>
        <fullName evidence="12">CRISPR-associated endonuclease Cas9</fullName>
        <ecNumber evidence="12">3.1.-.-</ecNumber>
    </recommendedName>
</protein>
<dbReference type="Gene3D" id="1.10.30.50">
    <property type="match status" value="1"/>
</dbReference>
<keyword evidence="3" id="KW-0479">Metal-binding</keyword>
<dbReference type="Pfam" id="PF13395">
    <property type="entry name" value="HNH_4"/>
    <property type="match status" value="1"/>
</dbReference>
<evidence type="ECO:0000313" key="14">
    <source>
        <dbReference type="EMBL" id="MFK7161812.1"/>
    </source>
</evidence>
<sequence>MSSNLCQQVPYTLGLDIGVASVGAALLSDSHILGLHVRTFDKAETDKYGESLNKIRRDAKSARKRLRRRSHRLLRLRRLFKRVGLTDTNSPNAVITRISPWQLRAEGLDRLLESDEWAGVLYHLLKHRGFQSTRKSELKNDEKAGQMLSGVKNNQQLMAAEGYRSVGELAAKHEDFAAAKRNKGGSYSHTFARADIEQELRLLFETQRTLSNPFATPEIEQQVHTLLMQRRPALTDEAMLKMLGRCTFEPDEYRAPKASYSAERFVWLTRLNNLRLNGQGETRELTPDERNLLLELPFTQSKLTYKQVRSKLELDAGWRFIGLRYPREADTGKNPEDAALFEAKGFHILGKAYKNAGLKLEWQRDSQNPERLDQLAYALTVYKEDHKAAQWLLDQGIEQPVIDAVLNESFSDFVRLSSKALQKILPFMQAGKRYDEAVQLAGYEHHSQLPKSQQSRYIPRFGKTFVANPVVARALNQARKLVNAIIREYGTPRAIHIELARDLSRSFKERKEIEREQGKYRDNKLEDIAEFEKTFRFTPKGLDLLKWRLYREQNSQCAYSLKPLDLNRLFEAGYVEVDHALPYSRSFNDGMNNKVLVLTEENRNKGNRTPYEYLDGQNETTRWKAFAAAVSGNPKYREAKKRNLLRRDFSKGAAEEFRERNLSDTRYIARSFKTLVENHLQLEDKNCVVVSGQLTAFLRTRWGLLKVREDGDKHHALDAAVVAACSRSLVKRLSDYSRRKELQQARQNLVDPETGEVLDLATLRKLEAHFPEPWPHFRHELQAHLSATPAHYLQRLDHYTPQQAQNVQPLRVSRAATRRGLGQAHQETIRSAKLLDQNLSSVRTPLENLKLKDLPRMVGYEDPRNQALVEALEQRLQAFKDDGKKAFAEPFYKPAAQGKQAPLVRSVKLTTVQKSGLPVRHGIASNGDMLRIDVFSKGGKYFVVPLYVADAVTATLPCKAVVAGKPEDLWDVMDDSYAFLFSLYPNDWVQVELKGKVVEGYYAGMNRSTGAINLWAHDRNQAIGKNGLIESIGIKTAKSLTKYHVDILGRLHRVEQEPRQPLVRG</sequence>
<dbReference type="Pfam" id="PF18541">
    <property type="entry name" value="RuvC_III"/>
    <property type="match status" value="2"/>
</dbReference>
<comment type="subunit">
    <text evidence="11 12">Monomer. Binds crRNA and tracrRNA.</text>
</comment>
<accession>A0ABW8PZV2</accession>
<dbReference type="RefSeq" id="WP_405341368.1">
    <property type="nucleotide sequence ID" value="NZ_JBANFI010000010.1"/>
</dbReference>
<evidence type="ECO:0000256" key="8">
    <source>
        <dbReference type="ARBA" id="ARBA00023118"/>
    </source>
</evidence>
<evidence type="ECO:0000256" key="4">
    <source>
        <dbReference type="ARBA" id="ARBA00022759"/>
    </source>
</evidence>
<evidence type="ECO:0000256" key="11">
    <source>
        <dbReference type="ARBA" id="ARBA00046380"/>
    </source>
</evidence>
<organism evidence="14 15">
    <name type="scientific">Marinospirillum alkalitolerans</name>
    <dbReference type="NCBI Taxonomy" id="3123374"/>
    <lineage>
        <taxon>Bacteria</taxon>
        <taxon>Pseudomonadati</taxon>
        <taxon>Pseudomonadota</taxon>
        <taxon>Gammaproteobacteria</taxon>
        <taxon>Oceanospirillales</taxon>
        <taxon>Oceanospirillaceae</taxon>
        <taxon>Marinospirillum</taxon>
    </lineage>
</organism>
<evidence type="ECO:0000256" key="6">
    <source>
        <dbReference type="ARBA" id="ARBA00022842"/>
    </source>
</evidence>
<gene>
    <name evidence="12 14" type="primary">cas9</name>
    <name evidence="14" type="synonym">csn1</name>
    <name evidence="14" type="ORF">V6U78_12280</name>
</gene>
<evidence type="ECO:0000256" key="9">
    <source>
        <dbReference type="ARBA" id="ARBA00023125"/>
    </source>
</evidence>
<dbReference type="EMBL" id="JBANFI010000010">
    <property type="protein sequence ID" value="MFK7161812.1"/>
    <property type="molecule type" value="Genomic_DNA"/>
</dbReference>
<comment type="domain">
    <text evidence="12">Has 2 endonuclease domains. The discontinuous RuvC-like domain cleaves the target DNA noncomplementary to crRNA while the HNH nuclease domain cleaves the target DNA complementary to crRNA.</text>
</comment>
<evidence type="ECO:0000313" key="15">
    <source>
        <dbReference type="Proteomes" id="UP001621714"/>
    </source>
</evidence>
<evidence type="ECO:0000256" key="7">
    <source>
        <dbReference type="ARBA" id="ARBA00022884"/>
    </source>
</evidence>
<keyword evidence="5 12" id="KW-0378">Hydrolase</keyword>
<dbReference type="InterPro" id="IPR028629">
    <property type="entry name" value="Cas9"/>
</dbReference>
<dbReference type="HAMAP" id="MF_01480">
    <property type="entry name" value="Cas9"/>
    <property type="match status" value="1"/>
</dbReference>
<dbReference type="Pfam" id="PF18470">
    <property type="entry name" value="Cas9_a"/>
    <property type="match status" value="1"/>
</dbReference>
<feature type="active site" description="For RuvC-like nuclease domain" evidence="12">
    <location>
        <position position="16"/>
    </location>
</feature>
<dbReference type="InterPro" id="IPR040619">
    <property type="entry name" value="Cas9_alpha-helical_lobe"/>
</dbReference>
<evidence type="ECO:0000256" key="2">
    <source>
        <dbReference type="ARBA" id="ARBA00022722"/>
    </source>
</evidence>
<feature type="active site" description="Proton acceptor for HNH nuclease domain" evidence="12">
    <location>
        <position position="579"/>
    </location>
</feature>
<evidence type="ECO:0000256" key="3">
    <source>
        <dbReference type="ARBA" id="ARBA00022723"/>
    </source>
</evidence>
<comment type="function">
    <text evidence="12">CRISPR (clustered regularly interspaced short palindromic repeat) is an adaptive immune system that provides protection against mobile genetic elements (viruses, transposable elements and conjugative plasmids). CRISPR clusters contain spacers, sequences complementary to antecedent mobile elements, and target invading nucleic acids. CRISPR clusters are transcribed and processed into CRISPR RNA (crRNA). In type II CRISPR systems correct processing of pre-crRNA requires a trans-encoded small RNA (tracrRNA), endogenous ribonuclease 3 (rnc) and this protein. The tracrRNA serves as a guide for ribonuclease 3-aided processing of pre-crRNA. Subsequently Cas9/crRNA/tracrRNA endonucleolytically cleaves linear or circular dsDNA target complementary to the spacer; Cas9 is inactive in the absence of the 2 guide RNAs (gRNA). Cas9 recognizes the protospacer adjacent motif (PAM) in the CRISPR repeat sequences to help distinguish self versus nonself, as targets within the bacterial CRISPR locus do not have PAMs. PAM recognition is also required for catalytic activity.</text>
</comment>
<comment type="similarity">
    <text evidence="12">Belongs to the CRISPR-associated Cas9 family.</text>
</comment>
<comment type="caution">
    <text evidence="14">The sequence shown here is derived from an EMBL/GenBank/DDBJ whole genome shotgun (WGS) entry which is preliminary data.</text>
</comment>
<proteinExistence type="inferred from homology"/>
<keyword evidence="2 12" id="KW-0540">Nuclease</keyword>
<comment type="cofactor">
    <cofactor evidence="1">
        <name>Mg(2+)</name>
        <dbReference type="ChEBI" id="CHEBI:18420"/>
    </cofactor>
</comment>
<name>A0ABW8PZV2_9GAMM</name>
<dbReference type="Gene3D" id="3.30.420.10">
    <property type="entry name" value="Ribonuclease H-like superfamily/Ribonuclease H"/>
    <property type="match status" value="3"/>
</dbReference>
<keyword evidence="7 12" id="KW-0694">RNA-binding</keyword>
<keyword evidence="9 12" id="KW-0238">DNA-binding</keyword>
<evidence type="ECO:0000259" key="13">
    <source>
        <dbReference type="PROSITE" id="PS51749"/>
    </source>
</evidence>
<comment type="caution">
    <text evidence="12">Lacks conserved residue(s) required for the propagation of feature annotation.</text>
</comment>
<evidence type="ECO:0000256" key="10">
    <source>
        <dbReference type="ARBA" id="ARBA00023211"/>
    </source>
</evidence>
<keyword evidence="4 12" id="KW-0255">Endonuclease</keyword>
<dbReference type="GO" id="GO:0004519">
    <property type="term" value="F:endonuclease activity"/>
    <property type="evidence" value="ECO:0007669"/>
    <property type="project" value="UniProtKB-KW"/>
</dbReference>
<reference evidence="14 15" key="1">
    <citation type="submission" date="2024-02" db="EMBL/GenBank/DDBJ databases">
        <title>Marinospirillum sp. MEB 164 isolated from Lonar lake sediment.</title>
        <authorList>
            <person name="Joshi A."/>
            <person name="Thite S."/>
        </authorList>
    </citation>
    <scope>NUCLEOTIDE SEQUENCE [LARGE SCALE GENOMIC DNA]</scope>
    <source>
        <strain evidence="14 15">MEB164</strain>
    </source>
</reference>
<dbReference type="InterPro" id="IPR036397">
    <property type="entry name" value="RNaseH_sf"/>
</dbReference>
<dbReference type="Proteomes" id="UP001621714">
    <property type="component" value="Unassembled WGS sequence"/>
</dbReference>
<keyword evidence="10" id="KW-0464">Manganese</keyword>
<dbReference type="NCBIfam" id="TIGR01865">
    <property type="entry name" value="cas_Csn1"/>
    <property type="match status" value="1"/>
</dbReference>
<evidence type="ECO:0000256" key="1">
    <source>
        <dbReference type="ARBA" id="ARBA00001946"/>
    </source>
</evidence>
<evidence type="ECO:0000256" key="12">
    <source>
        <dbReference type="HAMAP-Rule" id="MF_01480"/>
    </source>
</evidence>
<evidence type="ECO:0000256" key="5">
    <source>
        <dbReference type="ARBA" id="ARBA00022801"/>
    </source>
</evidence>
<keyword evidence="6" id="KW-0460">Magnesium</keyword>
<feature type="domain" description="HNH Cas9-type" evidence="13">
    <location>
        <begin position="506"/>
        <end position="662"/>
    </location>
</feature>
<dbReference type="InterPro" id="IPR041383">
    <property type="entry name" value="RuvC_III"/>
</dbReference>